<dbReference type="InterPro" id="IPR050266">
    <property type="entry name" value="AB_hydrolase_sf"/>
</dbReference>
<dbReference type="AlphaFoldDB" id="A0A1M7TIN9"/>
<name>A0A1M7TIN9_9BRAD</name>
<evidence type="ECO:0000313" key="3">
    <source>
        <dbReference type="Proteomes" id="UP000184096"/>
    </source>
</evidence>
<dbReference type="PRINTS" id="PR00111">
    <property type="entry name" value="ABHYDROLASE"/>
</dbReference>
<dbReference type="Proteomes" id="UP000184096">
    <property type="component" value="Chromosome I"/>
</dbReference>
<sequence>MPVCPPLQFAALPNGQLAFRSRGDGEAVVFLHGLLGSSKSWAFQFAHLSRNYRVIAWDAPGYGQSALVSASIDAYIQALCGLVASIGRPRISLVGHSMGGAVAACFAARFPELVSRLVLSCSHAGYGDPQAAPMPSKFESRMREFYGIGPIAYGANRARDLLPASVPTCVFDHAAEIASEVNPEGLRRATRMLQRADNRSLLPTLRMPILVLTGEMDTDVRPDLKADLLRLTPMTRHVEMPGVGHAPYFEMPDSYSELIEGFLSEEQQE</sequence>
<dbReference type="SUPFAM" id="SSF53474">
    <property type="entry name" value="alpha/beta-Hydrolases"/>
    <property type="match status" value="1"/>
</dbReference>
<dbReference type="PANTHER" id="PTHR43798:SF33">
    <property type="entry name" value="HYDROLASE, PUTATIVE (AFU_ORTHOLOGUE AFUA_2G14860)-RELATED"/>
    <property type="match status" value="1"/>
</dbReference>
<accession>A0A1M7TIN9</accession>
<gene>
    <name evidence="2" type="ORF">SAMN05444170_1767</name>
</gene>
<dbReference type="EMBL" id="LT670849">
    <property type="protein sequence ID" value="SHN70566.1"/>
    <property type="molecule type" value="Genomic_DNA"/>
</dbReference>
<dbReference type="GO" id="GO:0016020">
    <property type="term" value="C:membrane"/>
    <property type="evidence" value="ECO:0007669"/>
    <property type="project" value="TreeGrafter"/>
</dbReference>
<protein>
    <submittedName>
        <fullName evidence="2">Pimeloyl-ACP methyl ester carboxylesterase</fullName>
    </submittedName>
</protein>
<evidence type="ECO:0000313" key="2">
    <source>
        <dbReference type="EMBL" id="SHN70566.1"/>
    </source>
</evidence>
<evidence type="ECO:0000259" key="1">
    <source>
        <dbReference type="Pfam" id="PF12697"/>
    </source>
</evidence>
<dbReference type="PANTHER" id="PTHR43798">
    <property type="entry name" value="MONOACYLGLYCEROL LIPASE"/>
    <property type="match status" value="1"/>
</dbReference>
<dbReference type="Pfam" id="PF12697">
    <property type="entry name" value="Abhydrolase_6"/>
    <property type="match status" value="1"/>
</dbReference>
<reference evidence="3" key="1">
    <citation type="submission" date="2016-11" db="EMBL/GenBank/DDBJ databases">
        <authorList>
            <person name="Varghese N."/>
            <person name="Submissions S."/>
        </authorList>
    </citation>
    <scope>NUCLEOTIDE SEQUENCE [LARGE SCALE GENOMIC DNA]</scope>
    <source>
        <strain evidence="3">GAS401</strain>
    </source>
</reference>
<organism evidence="2 3">
    <name type="scientific">Bradyrhizobium erythrophlei</name>
    <dbReference type="NCBI Taxonomy" id="1437360"/>
    <lineage>
        <taxon>Bacteria</taxon>
        <taxon>Pseudomonadati</taxon>
        <taxon>Pseudomonadota</taxon>
        <taxon>Alphaproteobacteria</taxon>
        <taxon>Hyphomicrobiales</taxon>
        <taxon>Nitrobacteraceae</taxon>
        <taxon>Bradyrhizobium</taxon>
    </lineage>
</organism>
<keyword evidence="3" id="KW-1185">Reference proteome</keyword>
<dbReference type="InterPro" id="IPR029058">
    <property type="entry name" value="AB_hydrolase_fold"/>
</dbReference>
<proteinExistence type="predicted"/>
<feature type="domain" description="AB hydrolase-1" evidence="1">
    <location>
        <begin position="28"/>
        <end position="255"/>
    </location>
</feature>
<dbReference type="Gene3D" id="3.40.50.1820">
    <property type="entry name" value="alpha/beta hydrolase"/>
    <property type="match status" value="1"/>
</dbReference>
<dbReference type="InterPro" id="IPR000073">
    <property type="entry name" value="AB_hydrolase_1"/>
</dbReference>